<dbReference type="GO" id="GO:0047334">
    <property type="term" value="F:diphosphate-fructose-6-phosphate 1-phosphotransferase activity"/>
    <property type="evidence" value="ECO:0007669"/>
    <property type="project" value="UniProtKB-EC"/>
</dbReference>
<sequence length="71" mass="7665">MRKSPLQVARASYQPKLPKSLRGSVRVETGEATESVANQDEIKSMFPNTYGLPVVRFVEGEAKSCPAIGVG</sequence>
<feature type="non-terminal residue" evidence="1">
    <location>
        <position position="71"/>
    </location>
</feature>
<reference evidence="1" key="2">
    <citation type="journal article" date="2021" name="PeerJ">
        <title>Extensive microbial diversity within the chicken gut microbiome revealed by metagenomics and culture.</title>
        <authorList>
            <person name="Gilroy R."/>
            <person name="Ravi A."/>
            <person name="Getino M."/>
            <person name="Pursley I."/>
            <person name="Horton D.L."/>
            <person name="Alikhan N.F."/>
            <person name="Baker D."/>
            <person name="Gharbi K."/>
            <person name="Hall N."/>
            <person name="Watson M."/>
            <person name="Adriaenssens E.M."/>
            <person name="Foster-Nyarko E."/>
            <person name="Jarju S."/>
            <person name="Secka A."/>
            <person name="Antonio M."/>
            <person name="Oren A."/>
            <person name="Chaudhuri R.R."/>
            <person name="La Ragione R."/>
            <person name="Hildebrand F."/>
            <person name="Pallen M.J."/>
        </authorList>
    </citation>
    <scope>NUCLEOTIDE SEQUENCE</scope>
    <source>
        <strain evidence="1">3924</strain>
    </source>
</reference>
<comment type="caution">
    <text evidence="1">The sequence shown here is derived from an EMBL/GenBank/DDBJ whole genome shotgun (WGS) entry which is preliminary data.</text>
</comment>
<dbReference type="AlphaFoldDB" id="A0A940IEX6"/>
<organism evidence="1 2">
    <name type="scientific">Candidatus Aphodosoma intestinipullorum</name>
    <dbReference type="NCBI Taxonomy" id="2840674"/>
    <lineage>
        <taxon>Bacteria</taxon>
        <taxon>Pseudomonadati</taxon>
        <taxon>Bacteroidota</taxon>
        <taxon>Bacteroidia</taxon>
        <taxon>Bacteroidales</taxon>
        <taxon>Candidatus Aphodosoma</taxon>
    </lineage>
</organism>
<dbReference type="Gene3D" id="3.40.50.450">
    <property type="match status" value="1"/>
</dbReference>
<evidence type="ECO:0000313" key="2">
    <source>
        <dbReference type="Proteomes" id="UP000712007"/>
    </source>
</evidence>
<gene>
    <name evidence="1" type="ORF">IAC51_04870</name>
</gene>
<protein>
    <submittedName>
        <fullName evidence="1">Diphosphate--fructose-6-phosphate 1-phosphotransferase</fullName>
        <ecNumber evidence="1">2.7.1.90</ecNumber>
    </submittedName>
</protein>
<reference evidence="1" key="1">
    <citation type="submission" date="2020-10" db="EMBL/GenBank/DDBJ databases">
        <authorList>
            <person name="Gilroy R."/>
        </authorList>
    </citation>
    <scope>NUCLEOTIDE SEQUENCE</scope>
    <source>
        <strain evidence="1">3924</strain>
    </source>
</reference>
<dbReference type="Proteomes" id="UP000712007">
    <property type="component" value="Unassembled WGS sequence"/>
</dbReference>
<name>A0A940IEX6_9BACT</name>
<keyword evidence="1" id="KW-0808">Transferase</keyword>
<accession>A0A940IEX6</accession>
<dbReference type="EMBL" id="JADIMV010000082">
    <property type="protein sequence ID" value="MBO8439966.1"/>
    <property type="molecule type" value="Genomic_DNA"/>
</dbReference>
<dbReference type="EC" id="2.7.1.90" evidence="1"/>
<proteinExistence type="predicted"/>
<evidence type="ECO:0000313" key="1">
    <source>
        <dbReference type="EMBL" id="MBO8439966.1"/>
    </source>
</evidence>